<comment type="caution">
    <text evidence="1">The sequence shown here is derived from an EMBL/GenBank/DDBJ whole genome shotgun (WGS) entry which is preliminary data.</text>
</comment>
<dbReference type="AlphaFoldDB" id="A0A8K0HE37"/>
<protein>
    <submittedName>
        <fullName evidence="1">Uncharacterized protein</fullName>
    </submittedName>
</protein>
<evidence type="ECO:0000313" key="1">
    <source>
        <dbReference type="EMBL" id="KAF3450453.1"/>
    </source>
</evidence>
<gene>
    <name evidence="1" type="ORF">FNV43_RR06535</name>
</gene>
<proteinExistence type="predicted"/>
<evidence type="ECO:0000313" key="2">
    <source>
        <dbReference type="Proteomes" id="UP000796880"/>
    </source>
</evidence>
<accession>A0A8K0HE37</accession>
<dbReference type="EMBL" id="VOIH02000003">
    <property type="protein sequence ID" value="KAF3450453.1"/>
    <property type="molecule type" value="Genomic_DNA"/>
</dbReference>
<sequence>MKEKKSKKSKHVKSEVFNFLPTRLFLAKSLPFDQVLLSWSSPNYDDSICKDLLRFFLLQALSRAQAPSRFLVGCAGLLHPGSMASVADVKHRALSSTLGFKFIRCLPNLCYYW</sequence>
<keyword evidence="2" id="KW-1185">Reference proteome</keyword>
<reference evidence="1" key="1">
    <citation type="submission" date="2020-03" db="EMBL/GenBank/DDBJ databases">
        <title>A high-quality chromosome-level genome assembly of a woody plant with both climbing and erect habits, Rhamnella rubrinervis.</title>
        <authorList>
            <person name="Lu Z."/>
            <person name="Yang Y."/>
            <person name="Zhu X."/>
            <person name="Sun Y."/>
        </authorList>
    </citation>
    <scope>NUCLEOTIDE SEQUENCE</scope>
    <source>
        <strain evidence="1">BYM</strain>
        <tissue evidence="1">Leaf</tissue>
    </source>
</reference>
<organism evidence="1 2">
    <name type="scientific">Rhamnella rubrinervis</name>
    <dbReference type="NCBI Taxonomy" id="2594499"/>
    <lineage>
        <taxon>Eukaryota</taxon>
        <taxon>Viridiplantae</taxon>
        <taxon>Streptophyta</taxon>
        <taxon>Embryophyta</taxon>
        <taxon>Tracheophyta</taxon>
        <taxon>Spermatophyta</taxon>
        <taxon>Magnoliopsida</taxon>
        <taxon>eudicotyledons</taxon>
        <taxon>Gunneridae</taxon>
        <taxon>Pentapetalae</taxon>
        <taxon>rosids</taxon>
        <taxon>fabids</taxon>
        <taxon>Rosales</taxon>
        <taxon>Rhamnaceae</taxon>
        <taxon>rhamnoid group</taxon>
        <taxon>Rhamneae</taxon>
        <taxon>Rhamnella</taxon>
    </lineage>
</organism>
<name>A0A8K0HE37_9ROSA</name>
<dbReference type="Proteomes" id="UP000796880">
    <property type="component" value="Unassembled WGS sequence"/>
</dbReference>